<dbReference type="Gene3D" id="2.60.120.10">
    <property type="entry name" value="Jelly Rolls"/>
    <property type="match status" value="1"/>
</dbReference>
<comment type="caution">
    <text evidence="2">The sequence shown here is derived from an EMBL/GenBank/DDBJ whole genome shotgun (WGS) entry which is preliminary data.</text>
</comment>
<organism evidence="2 3">
    <name type="scientific">Marispirochaeta aestuarii</name>
    <dbReference type="NCBI Taxonomy" id="1963862"/>
    <lineage>
        <taxon>Bacteria</taxon>
        <taxon>Pseudomonadati</taxon>
        <taxon>Spirochaetota</taxon>
        <taxon>Spirochaetia</taxon>
        <taxon>Spirochaetales</taxon>
        <taxon>Spirochaetaceae</taxon>
        <taxon>Marispirochaeta</taxon>
    </lineage>
</organism>
<dbReference type="PROSITE" id="PS00889">
    <property type="entry name" value="CNMP_BINDING_2"/>
    <property type="match status" value="1"/>
</dbReference>
<gene>
    <name evidence="2" type="ORF">B4O97_02430</name>
</gene>
<dbReference type="RefSeq" id="WP_083047972.1">
    <property type="nucleotide sequence ID" value="NZ_MWQY01000002.1"/>
</dbReference>
<feature type="domain" description="Cyclic nucleotide-binding" evidence="1">
    <location>
        <begin position="39"/>
        <end position="122"/>
    </location>
</feature>
<dbReference type="SMART" id="SM00100">
    <property type="entry name" value="cNMP"/>
    <property type="match status" value="1"/>
</dbReference>
<dbReference type="PANTHER" id="PTHR23011">
    <property type="entry name" value="CYCLIC NUCLEOTIDE-BINDING DOMAIN CONTAINING PROTEIN"/>
    <property type="match status" value="1"/>
</dbReference>
<keyword evidence="3" id="KW-1185">Reference proteome</keyword>
<dbReference type="AlphaFoldDB" id="A0A1Y1S282"/>
<sequence length="166" mass="18660">MSSNQDIRERLEKISLFEAIRSHSDYMEELERICRIRGYKKGETIIREGELGDEMFIVLNGGVEILKRTRAGDNYTVVGLKAEDNVFFGELALIDDDKRSATVVAAMDSEFLVISKKDFLELGDRNSAIGLPVTRAIAKIIASRLRKTTVDMLTIFDALVSEIRGD</sequence>
<dbReference type="SUPFAM" id="SSF51206">
    <property type="entry name" value="cAMP-binding domain-like"/>
    <property type="match status" value="1"/>
</dbReference>
<name>A0A1Y1S282_9SPIO</name>
<dbReference type="PROSITE" id="PS00888">
    <property type="entry name" value="CNMP_BINDING_1"/>
    <property type="match status" value="1"/>
</dbReference>
<proteinExistence type="predicted"/>
<accession>A0A1Y1S282</accession>
<dbReference type="InterPro" id="IPR000595">
    <property type="entry name" value="cNMP-bd_dom"/>
</dbReference>
<dbReference type="STRING" id="1963862.B4O97_02430"/>
<evidence type="ECO:0000259" key="1">
    <source>
        <dbReference type="PROSITE" id="PS50042"/>
    </source>
</evidence>
<dbReference type="PROSITE" id="PS50042">
    <property type="entry name" value="CNMP_BINDING_3"/>
    <property type="match status" value="1"/>
</dbReference>
<dbReference type="InterPro" id="IPR018488">
    <property type="entry name" value="cNMP-bd_CS"/>
</dbReference>
<protein>
    <recommendedName>
        <fullName evidence="1">Cyclic nucleotide-binding domain-containing protein</fullName>
    </recommendedName>
</protein>
<dbReference type="Proteomes" id="UP000192343">
    <property type="component" value="Unassembled WGS sequence"/>
</dbReference>
<dbReference type="EMBL" id="MWQY01000002">
    <property type="protein sequence ID" value="ORC37877.1"/>
    <property type="molecule type" value="Genomic_DNA"/>
</dbReference>
<dbReference type="CDD" id="cd00038">
    <property type="entry name" value="CAP_ED"/>
    <property type="match status" value="1"/>
</dbReference>
<dbReference type="InterPro" id="IPR018490">
    <property type="entry name" value="cNMP-bd_dom_sf"/>
</dbReference>
<dbReference type="OrthoDB" id="9810708at2"/>
<reference evidence="2 3" key="1">
    <citation type="submission" date="2017-03" db="EMBL/GenBank/DDBJ databases">
        <title>Draft Genome sequence of Marispirochaeta sp. strain JC444.</title>
        <authorList>
            <person name="Shivani Y."/>
            <person name="Subhash Y."/>
            <person name="Sasikala C."/>
            <person name="Ramana C."/>
        </authorList>
    </citation>
    <scope>NUCLEOTIDE SEQUENCE [LARGE SCALE GENOMIC DNA]</scope>
    <source>
        <strain evidence="2 3">JC444</strain>
    </source>
</reference>
<dbReference type="Pfam" id="PF00027">
    <property type="entry name" value="cNMP_binding"/>
    <property type="match status" value="1"/>
</dbReference>
<evidence type="ECO:0000313" key="2">
    <source>
        <dbReference type="EMBL" id="ORC37877.1"/>
    </source>
</evidence>
<dbReference type="InterPro" id="IPR014710">
    <property type="entry name" value="RmlC-like_jellyroll"/>
</dbReference>
<evidence type="ECO:0000313" key="3">
    <source>
        <dbReference type="Proteomes" id="UP000192343"/>
    </source>
</evidence>
<dbReference type="PRINTS" id="PR00103">
    <property type="entry name" value="CAMPKINASE"/>
</dbReference>
<dbReference type="PANTHER" id="PTHR23011:SF28">
    <property type="entry name" value="CYCLIC NUCLEOTIDE-BINDING DOMAIN CONTAINING PROTEIN"/>
    <property type="match status" value="1"/>
</dbReference>